<feature type="transmembrane region" description="Helical" evidence="2">
    <location>
        <begin position="7"/>
        <end position="28"/>
    </location>
</feature>
<dbReference type="PANTHER" id="PTHR42736:SF1">
    <property type="entry name" value="PROTEIN-GLUTAMINE GAMMA-GLUTAMYLTRANSFERASE"/>
    <property type="match status" value="1"/>
</dbReference>
<feature type="region of interest" description="Disordered" evidence="1">
    <location>
        <begin position="555"/>
        <end position="603"/>
    </location>
</feature>
<dbReference type="InterPro" id="IPR021878">
    <property type="entry name" value="TgpA_N"/>
</dbReference>
<dbReference type="RefSeq" id="WP_086991118.1">
    <property type="nucleotide sequence ID" value="NZ_FUHU01000020.1"/>
</dbReference>
<protein>
    <submittedName>
        <fullName evidence="4">Transglutaminase-like enzymes, putative cysteine proteases</fullName>
    </submittedName>
</protein>
<gene>
    <name evidence="4" type="ORF">CZ674_03295</name>
</gene>
<name>A0A1R4F9Y3_9MICO</name>
<feature type="transmembrane region" description="Helical" evidence="2">
    <location>
        <begin position="122"/>
        <end position="145"/>
    </location>
</feature>
<keyword evidence="2" id="KW-1133">Transmembrane helix</keyword>
<keyword evidence="4" id="KW-0378">Hydrolase</keyword>
<dbReference type="GeneID" id="303172231"/>
<dbReference type="InterPro" id="IPR002931">
    <property type="entry name" value="Transglutaminase-like"/>
</dbReference>
<dbReference type="Pfam" id="PF01841">
    <property type="entry name" value="Transglut_core"/>
    <property type="match status" value="1"/>
</dbReference>
<organism evidence="4 5">
    <name type="scientific">Agrococcus casei LMG 22410</name>
    <dbReference type="NCBI Taxonomy" id="1255656"/>
    <lineage>
        <taxon>Bacteria</taxon>
        <taxon>Bacillati</taxon>
        <taxon>Actinomycetota</taxon>
        <taxon>Actinomycetes</taxon>
        <taxon>Micrococcales</taxon>
        <taxon>Microbacteriaceae</taxon>
        <taxon>Agrococcus</taxon>
    </lineage>
</organism>
<feature type="transmembrane region" description="Helical" evidence="2">
    <location>
        <begin position="225"/>
        <end position="246"/>
    </location>
</feature>
<feature type="domain" description="Transglutaminase-like" evidence="3">
    <location>
        <begin position="488"/>
        <end position="558"/>
    </location>
</feature>
<feature type="transmembrane region" description="Helical" evidence="2">
    <location>
        <begin position="152"/>
        <end position="169"/>
    </location>
</feature>
<dbReference type="AlphaFoldDB" id="A0A1R4F9Y3"/>
<feature type="transmembrane region" description="Helical" evidence="2">
    <location>
        <begin position="175"/>
        <end position="193"/>
    </location>
</feature>
<dbReference type="Gene3D" id="3.10.620.30">
    <property type="match status" value="1"/>
</dbReference>
<evidence type="ECO:0000313" key="5">
    <source>
        <dbReference type="Proteomes" id="UP000195787"/>
    </source>
</evidence>
<dbReference type="GO" id="GO:0006508">
    <property type="term" value="P:proteolysis"/>
    <property type="evidence" value="ECO:0007669"/>
    <property type="project" value="UniProtKB-KW"/>
</dbReference>
<dbReference type="PANTHER" id="PTHR42736">
    <property type="entry name" value="PROTEIN-GLUTAMINE GAMMA-GLUTAMYLTRANSFERASE"/>
    <property type="match status" value="1"/>
</dbReference>
<accession>A0A1R4F9Y3</accession>
<evidence type="ECO:0000313" key="4">
    <source>
        <dbReference type="EMBL" id="SJM52632.1"/>
    </source>
</evidence>
<dbReference type="OrthoDB" id="3651060at2"/>
<keyword evidence="2" id="KW-0472">Membrane</keyword>
<dbReference type="InterPro" id="IPR038765">
    <property type="entry name" value="Papain-like_cys_pep_sf"/>
</dbReference>
<dbReference type="GO" id="GO:0008233">
    <property type="term" value="F:peptidase activity"/>
    <property type="evidence" value="ECO:0007669"/>
    <property type="project" value="UniProtKB-KW"/>
</dbReference>
<dbReference type="EMBL" id="FUHU01000020">
    <property type="protein sequence ID" value="SJM52632.1"/>
    <property type="molecule type" value="Genomic_DNA"/>
</dbReference>
<dbReference type="Pfam" id="PF11992">
    <property type="entry name" value="TgpA_N"/>
    <property type="match status" value="1"/>
</dbReference>
<keyword evidence="4" id="KW-0645">Protease</keyword>
<keyword evidence="2" id="KW-0812">Transmembrane</keyword>
<feature type="transmembrane region" description="Helical" evidence="2">
    <location>
        <begin position="62"/>
        <end position="83"/>
    </location>
</feature>
<dbReference type="Proteomes" id="UP000195787">
    <property type="component" value="Unassembled WGS sequence"/>
</dbReference>
<dbReference type="SMART" id="SM00460">
    <property type="entry name" value="TGc"/>
    <property type="match status" value="1"/>
</dbReference>
<sequence>MRSSQTPLQIAINVTAMLILFALITMTFQPVFGGWRFFVAGFGGAVLGIVIGLLTSRGSLQGWLYTAAGVVLAYVLFGVQLAVPSTALWHVLPSFEGLRELMLGAVFSWKGLLTAEPPAEGFPSLLVVPFLTMLLCASVATTLALRLRRHGSFALIPVLIALVVGITFGTKIASFPVAVGVALAGVAVAWLAWRSKIHRDALAKETELEVTAGRRLRKDLERKRFLGAIAMLALASIGAAGVGQLVNPAGRNVLRDVVEPPIELADYPSPLAGYRGWLKNYSDETLMTVSGMPADARLGLATMDYHNGEVYTVGGADDESAAGSFARVGDVIGVQQSGEEATVSVSIDGYSGIWLPSTGFAQSIEFEGDRQQALQTSLAYNGATGSAIVLNGLQTGDSYEVHAIVPEYPDVDDLKQATISDVAVPKPAAIPDEIQAWASEHGTNGSTTMENITAMQIQLQKGAFSHGLENETTSLAGHSSFRMDSMFKVDSLVGDDEQYAVAFAFALQYIGVPARVVMGMYPDEGFESGSVELTGDDMHAWVEIPIEGFGWVPFDATPPEDQTQIEPDPVPKPEPKPQVLQPPQPIEEPVELTPEVQPEGGTMDDEEEGFDWLPIVMTVLIVLLSILLLLSPFIIIGLMKLSRRKKRRNAEDPSARLAGGWHEIVDQAVDLGLEVPRGVTRTKVAAHVSERYPQSRASDIGQYVDTGVFGPQSPPEDEVETFWSDVDRSVEAMRHEASFWDRLKSRLSVRSFMRNRSARRRTR</sequence>
<evidence type="ECO:0000259" key="3">
    <source>
        <dbReference type="SMART" id="SM00460"/>
    </source>
</evidence>
<feature type="transmembrane region" description="Helical" evidence="2">
    <location>
        <begin position="34"/>
        <end position="55"/>
    </location>
</feature>
<evidence type="ECO:0000256" key="2">
    <source>
        <dbReference type="SAM" id="Phobius"/>
    </source>
</evidence>
<feature type="transmembrane region" description="Helical" evidence="2">
    <location>
        <begin position="612"/>
        <end position="638"/>
    </location>
</feature>
<proteinExistence type="predicted"/>
<dbReference type="InterPro" id="IPR052901">
    <property type="entry name" value="Bact_TGase-like"/>
</dbReference>
<evidence type="ECO:0000256" key="1">
    <source>
        <dbReference type="SAM" id="MobiDB-lite"/>
    </source>
</evidence>
<dbReference type="SUPFAM" id="SSF54001">
    <property type="entry name" value="Cysteine proteinases"/>
    <property type="match status" value="1"/>
</dbReference>
<keyword evidence="5" id="KW-1185">Reference proteome</keyword>
<reference evidence="4 5" key="1">
    <citation type="submission" date="2017-02" db="EMBL/GenBank/DDBJ databases">
        <authorList>
            <person name="Peterson S.W."/>
        </authorList>
    </citation>
    <scope>NUCLEOTIDE SEQUENCE [LARGE SCALE GENOMIC DNA]</scope>
    <source>
        <strain evidence="4 5">LMG 22410</strain>
    </source>
</reference>